<accession>A0ABN1R0Q0</accession>
<dbReference type="InterPro" id="IPR052161">
    <property type="entry name" value="Mycobact_Acyl-CoA_DH"/>
</dbReference>
<dbReference type="Pfam" id="PF00441">
    <property type="entry name" value="Acyl-CoA_dh_1"/>
    <property type="match status" value="1"/>
</dbReference>
<comment type="caution">
    <text evidence="10">The sequence shown here is derived from an EMBL/GenBank/DDBJ whole genome shotgun (WGS) entry which is preliminary data.</text>
</comment>
<dbReference type="InterPro" id="IPR013786">
    <property type="entry name" value="AcylCoA_DH/ox_N"/>
</dbReference>
<feature type="domain" description="Acyl-CoA dehydrogenase/oxidase C-terminal" evidence="7">
    <location>
        <begin position="227"/>
        <end position="375"/>
    </location>
</feature>
<evidence type="ECO:0000313" key="10">
    <source>
        <dbReference type="EMBL" id="GAA0949847.1"/>
    </source>
</evidence>
<keyword evidence="3 6" id="KW-0285">Flavoprotein</keyword>
<feature type="domain" description="Acyl-CoA dehydrogenase/oxidase N-terminal" evidence="9">
    <location>
        <begin position="6"/>
        <end position="117"/>
    </location>
</feature>
<dbReference type="PANTHER" id="PTHR43292">
    <property type="entry name" value="ACYL-COA DEHYDROGENASE"/>
    <property type="match status" value="1"/>
</dbReference>
<dbReference type="InterPro" id="IPR009100">
    <property type="entry name" value="AcylCoA_DH/oxidase_NM_dom_sf"/>
</dbReference>
<dbReference type="PANTHER" id="PTHR43292:SF3">
    <property type="entry name" value="ACYL-COA DEHYDROGENASE FADE29"/>
    <property type="match status" value="1"/>
</dbReference>
<keyword evidence="5 6" id="KW-0560">Oxidoreductase</keyword>
<protein>
    <submittedName>
        <fullName evidence="10">Acyl-CoA dehydrogenase family protein</fullName>
    </submittedName>
</protein>
<keyword evidence="4 6" id="KW-0274">FAD</keyword>
<dbReference type="SUPFAM" id="SSF47203">
    <property type="entry name" value="Acyl-CoA dehydrogenase C-terminal domain-like"/>
    <property type="match status" value="1"/>
</dbReference>
<dbReference type="Proteomes" id="UP001500665">
    <property type="component" value="Unassembled WGS sequence"/>
</dbReference>
<evidence type="ECO:0000259" key="9">
    <source>
        <dbReference type="Pfam" id="PF02771"/>
    </source>
</evidence>
<evidence type="ECO:0000259" key="8">
    <source>
        <dbReference type="Pfam" id="PF02770"/>
    </source>
</evidence>
<gene>
    <name evidence="10" type="ORF">GCM10009550_27750</name>
</gene>
<dbReference type="Pfam" id="PF02771">
    <property type="entry name" value="Acyl-CoA_dh_N"/>
    <property type="match status" value="1"/>
</dbReference>
<comment type="similarity">
    <text evidence="2 6">Belongs to the acyl-CoA dehydrogenase family.</text>
</comment>
<dbReference type="InterPro" id="IPR009075">
    <property type="entry name" value="AcylCo_DH/oxidase_C"/>
</dbReference>
<sequence>MGAAATELRGELRGLVARHIPPDYLGAFTDDPADLETAQGFCRILAERGLLCLAWPEEYGGRGASVWEQTAVREEMWAAHEPRGAQYMGVNWVGPTIMRHGTGEQRRRHLPPIARGEVIWCQGFSEPDAGSDLASLRTAARRDGDGWLVSGQKVWTSYATMAQWCFLLARTSRGERRQQGLTIFLVPMGDPAIEVRPIRCLMGPHHLNEVFFNDLRVTEADVLGTVDEGWKVVQEVLAFERVGIARYARCEQLLQAAPEVLGGAWDDLPAELRVRWARMLVHSRRARLLAYRVVALQNEGRVTPGDAAAYRIAVTRLDQESAEVLMDIAAFAAREGERARRFRAEVADHWRYSHASTVASGSIDVQRILLARALLGAK</sequence>
<keyword evidence="11" id="KW-1185">Reference proteome</keyword>
<dbReference type="Pfam" id="PF02770">
    <property type="entry name" value="Acyl-CoA_dh_M"/>
    <property type="match status" value="1"/>
</dbReference>
<evidence type="ECO:0000256" key="2">
    <source>
        <dbReference type="ARBA" id="ARBA00009347"/>
    </source>
</evidence>
<dbReference type="Gene3D" id="1.20.140.10">
    <property type="entry name" value="Butyryl-CoA Dehydrogenase, subunit A, domain 3"/>
    <property type="match status" value="1"/>
</dbReference>
<evidence type="ECO:0000256" key="5">
    <source>
        <dbReference type="ARBA" id="ARBA00023002"/>
    </source>
</evidence>
<dbReference type="InterPro" id="IPR036250">
    <property type="entry name" value="AcylCo_DH-like_C"/>
</dbReference>
<reference evidence="10 11" key="1">
    <citation type="journal article" date="2019" name="Int. J. Syst. Evol. Microbiol.">
        <title>The Global Catalogue of Microorganisms (GCM) 10K type strain sequencing project: providing services to taxonomists for standard genome sequencing and annotation.</title>
        <authorList>
            <consortium name="The Broad Institute Genomics Platform"/>
            <consortium name="The Broad Institute Genome Sequencing Center for Infectious Disease"/>
            <person name="Wu L."/>
            <person name="Ma J."/>
        </authorList>
    </citation>
    <scope>NUCLEOTIDE SEQUENCE [LARGE SCALE GENOMIC DNA]</scope>
    <source>
        <strain evidence="10 11">JCM 10696</strain>
    </source>
</reference>
<organism evidence="10 11">
    <name type="scientific">Actinocorallia libanotica</name>
    <dbReference type="NCBI Taxonomy" id="46162"/>
    <lineage>
        <taxon>Bacteria</taxon>
        <taxon>Bacillati</taxon>
        <taxon>Actinomycetota</taxon>
        <taxon>Actinomycetes</taxon>
        <taxon>Streptosporangiales</taxon>
        <taxon>Thermomonosporaceae</taxon>
        <taxon>Actinocorallia</taxon>
    </lineage>
</organism>
<proteinExistence type="inferred from homology"/>
<dbReference type="InterPro" id="IPR006091">
    <property type="entry name" value="Acyl-CoA_Oxase/DH_mid-dom"/>
</dbReference>
<comment type="cofactor">
    <cofactor evidence="1 6">
        <name>FAD</name>
        <dbReference type="ChEBI" id="CHEBI:57692"/>
    </cofactor>
</comment>
<feature type="domain" description="Acyl-CoA oxidase/dehydrogenase middle" evidence="8">
    <location>
        <begin position="121"/>
        <end position="214"/>
    </location>
</feature>
<evidence type="ECO:0000256" key="3">
    <source>
        <dbReference type="ARBA" id="ARBA00022630"/>
    </source>
</evidence>
<dbReference type="SUPFAM" id="SSF56645">
    <property type="entry name" value="Acyl-CoA dehydrogenase NM domain-like"/>
    <property type="match status" value="1"/>
</dbReference>
<evidence type="ECO:0000313" key="11">
    <source>
        <dbReference type="Proteomes" id="UP001500665"/>
    </source>
</evidence>
<dbReference type="Gene3D" id="2.40.110.10">
    <property type="entry name" value="Butyryl-CoA Dehydrogenase, subunit A, domain 2"/>
    <property type="match status" value="1"/>
</dbReference>
<evidence type="ECO:0000256" key="6">
    <source>
        <dbReference type="RuleBase" id="RU362125"/>
    </source>
</evidence>
<dbReference type="InterPro" id="IPR037069">
    <property type="entry name" value="AcylCoA_DH/ox_N_sf"/>
</dbReference>
<dbReference type="Gene3D" id="1.10.540.10">
    <property type="entry name" value="Acyl-CoA dehydrogenase/oxidase, N-terminal domain"/>
    <property type="match status" value="1"/>
</dbReference>
<dbReference type="EMBL" id="BAAAHH010000009">
    <property type="protein sequence ID" value="GAA0949847.1"/>
    <property type="molecule type" value="Genomic_DNA"/>
</dbReference>
<evidence type="ECO:0000256" key="4">
    <source>
        <dbReference type="ARBA" id="ARBA00022827"/>
    </source>
</evidence>
<evidence type="ECO:0000256" key="1">
    <source>
        <dbReference type="ARBA" id="ARBA00001974"/>
    </source>
</evidence>
<evidence type="ECO:0000259" key="7">
    <source>
        <dbReference type="Pfam" id="PF00441"/>
    </source>
</evidence>
<name>A0ABN1R0Q0_9ACTN</name>
<dbReference type="InterPro" id="IPR046373">
    <property type="entry name" value="Acyl-CoA_Oxase/DH_mid-dom_sf"/>
</dbReference>